<protein>
    <submittedName>
        <fullName evidence="1">Glycoside hydrolase family 28 protein</fullName>
    </submittedName>
</protein>
<dbReference type="EMBL" id="JAHKPD010000013">
    <property type="protein sequence ID" value="MBU2950945.1"/>
    <property type="molecule type" value="Genomic_DNA"/>
</dbReference>
<reference evidence="1" key="1">
    <citation type="submission" date="2021-05" db="EMBL/GenBank/DDBJ databases">
        <title>Draft genomes of bacteria isolated from model marine particles.</title>
        <authorList>
            <person name="Datta M.S."/>
            <person name="Schwartzman J.A."/>
            <person name="Enke T.N."/>
            <person name="Saavedra J."/>
            <person name="Cermak N."/>
            <person name="Cordero O.X."/>
        </authorList>
    </citation>
    <scope>NUCLEOTIDE SEQUENCE</scope>
    <source>
        <strain evidence="1">I2M19</strain>
    </source>
</reference>
<comment type="caution">
    <text evidence="1">The sequence shown here is derived from an EMBL/GenBank/DDBJ whole genome shotgun (WGS) entry which is preliminary data.</text>
</comment>
<dbReference type="Proteomes" id="UP001647509">
    <property type="component" value="Unassembled WGS sequence"/>
</dbReference>
<proteinExistence type="predicted"/>
<evidence type="ECO:0000313" key="2">
    <source>
        <dbReference type="Proteomes" id="UP001647509"/>
    </source>
</evidence>
<keyword evidence="2" id="KW-1185">Reference proteome</keyword>
<accession>A0ACC5U9H9</accession>
<keyword evidence="1" id="KW-0378">Hydrolase</keyword>
<organism evidence="1 2">
    <name type="scientific">Pseudotamlana agarivorans</name>
    <dbReference type="NCBI Taxonomy" id="481183"/>
    <lineage>
        <taxon>Bacteria</taxon>
        <taxon>Pseudomonadati</taxon>
        <taxon>Bacteroidota</taxon>
        <taxon>Flavobacteriia</taxon>
        <taxon>Flavobacteriales</taxon>
        <taxon>Flavobacteriaceae</taxon>
        <taxon>Pseudotamlana</taxon>
    </lineage>
</organism>
<evidence type="ECO:0000313" key="1">
    <source>
        <dbReference type="EMBL" id="MBU2950945.1"/>
    </source>
</evidence>
<sequence length="482" mass="53329">MKNLILSLFLLVCFGYGHAQFNQNNHKITVFNIKDFGAIGDSVTLDTKAIQKAIDACTAKGGGTVRVPAGKFQVGTIILKNNVTLSLDYGAYLLGSQNINDYDATLRVPREESNSQCLIYAEDATNITIEGLGVIDGRGTNKAFPADKFNKNARPRLIRMENCNQISLQGVTLKRPAFWGLHLIDCTNIHINNITIRFRNNNVNNDGIDIDGCQNVLIENCDIISGDDGICLKSSLNPCRNVIVRNCVVSSGTAPFKIGTSSRGGFMDVNVSNCYFYDCPMGALKIELVDGGRLENIDISRITMKNVGSPVFIRLGNRGRVYKNFKAQIQNADAKPEGAPIGSIKNVRISDIVAEVTIEDLNERTPGIYHPPTFIKEFPDQMMAQAGPIMITGIPDHYIENVTLENIDISFPGLGTKKHKKNKVAEDIARYPEQFFFGILPSWGAYIRHAKNITFKNVKMQTREADARDEIITDDVIKFVNN</sequence>
<name>A0ACC5U9H9_9FLAO</name>
<gene>
    <name evidence="1" type="ORF">KO493_09560</name>
</gene>